<dbReference type="HOGENOM" id="CLU_722061_0_0_1"/>
<dbReference type="KEGG" id="cel:CELE_Y59E9AR.8"/>
<dbReference type="CTD" id="190418"/>
<dbReference type="OrthoDB" id="5788528at2759"/>
<dbReference type="EMBL" id="BX284604">
    <property type="protein sequence ID" value="CCD70695.1"/>
    <property type="molecule type" value="Genomic_DNA"/>
</dbReference>
<evidence type="ECO:0000313" key="5">
    <source>
        <dbReference type="WormBase" id="Y59E9AR.2"/>
    </source>
</evidence>
<dbReference type="KEGG" id="cel:CELE_Y59E9AR.2"/>
<dbReference type="RefSeq" id="NP_500754.1">
    <property type="nucleotide sequence ID" value="NM_068353.1"/>
</dbReference>
<feature type="domain" description="RNase NYN" evidence="1">
    <location>
        <begin position="50"/>
        <end position="198"/>
    </location>
</feature>
<dbReference type="AlphaFoldDB" id="G5EBX7"/>
<dbReference type="GeneID" id="190418"/>
<dbReference type="GO" id="GO:0036464">
    <property type="term" value="C:cytoplasmic ribonucleoprotein granule"/>
    <property type="evidence" value="ECO:0000318"/>
    <property type="project" value="GO_Central"/>
</dbReference>
<dbReference type="WormBase" id="Y59E9AR.8">
    <property type="protein sequence ID" value="CE22665"/>
    <property type="gene ID" value="WBGene00022003"/>
</dbReference>
<reference evidence="2 4" key="1">
    <citation type="journal article" date="1998" name="Science">
        <title>Genome sequence of the nematode C. elegans: a platform for investigating biology.</title>
        <authorList>
            <consortium name="The C. elegans sequencing consortium"/>
            <person name="Sulson J.E."/>
            <person name="Waterston R."/>
        </authorList>
    </citation>
    <scope>NUCLEOTIDE SEQUENCE [LARGE SCALE GENOMIC DNA]</scope>
    <source>
        <strain evidence="2 4">Bristol N2</strain>
    </source>
</reference>
<gene>
    <name evidence="2" type="ORF">CELE_Y59E9AR.2</name>
    <name evidence="3" type="ORF">CELE_Y59E9AR.8</name>
    <name evidence="2 5" type="ORF">Y59E9AR.2</name>
    <name evidence="3 6" type="ORF">Y59E9AR.8</name>
</gene>
<dbReference type="AGR" id="WB:WBGene00022003"/>
<dbReference type="Pfam" id="PF11977">
    <property type="entry name" value="RNase_Zc3h12a"/>
    <property type="match status" value="1"/>
</dbReference>
<sequence>MDYQQDEYDEPFRIHLNLDNLTEDEAKARFSLIYDQHAQTMKRRETNDYLRPICIDGTDVSNKLNHIIRKNMDLFPVDKSIFNMRAITMALWYFISRGHAAVVFLPTNLRDFAQKCSDPHELSLLAKLELIVFDESTALNPSSAVLLSKTVATWAQNNDGCIVGSRKKYGLLGQRYSELIDRVTNTLISPAFTPDNELEICDLVRLVLAADEVRRNDENSNCMGYQLLASDQVVIMSKLAKMIGKDSMIDLCNRARELNTSTNPNYRNIFNNQKQSTSMGRVYQSPYHFNDPFLPDYVAPPPPIALESVAKPTRIGHRHSIYRVGEDKSTELENGDNRRKAVYRGALIDALQPMFGLEKATALVNGNPDQNEINDLIELGINQ</sequence>
<evidence type="ECO:0000313" key="6">
    <source>
        <dbReference type="WormBase" id="Y59E9AR.8"/>
    </source>
</evidence>
<evidence type="ECO:0000313" key="4">
    <source>
        <dbReference type="Proteomes" id="UP000001940"/>
    </source>
</evidence>
<dbReference type="GO" id="GO:0004521">
    <property type="term" value="F:RNA endonuclease activity"/>
    <property type="evidence" value="ECO:0000318"/>
    <property type="project" value="GO_Central"/>
</dbReference>
<evidence type="ECO:0000313" key="3">
    <source>
        <dbReference type="EMBL" id="CCD70695.1"/>
    </source>
</evidence>
<dbReference type="WormBase" id="Y59E9AR.2">
    <property type="protein sequence ID" value="CE22665"/>
    <property type="gene ID" value="WBGene00021998"/>
</dbReference>
<dbReference type="Bgee" id="WBGene00021998">
    <property type="expression patterns" value="Expressed in larva and 1 other cell type or tissue"/>
</dbReference>
<dbReference type="eggNOG" id="KOG3777">
    <property type="taxonomic scope" value="Eukaryota"/>
</dbReference>
<dbReference type="CTD" id="190423"/>
<dbReference type="InterPro" id="IPR051101">
    <property type="entry name" value="ZC3H12/N4BP1_RNase_Reg"/>
</dbReference>
<evidence type="ECO:0000259" key="1">
    <source>
        <dbReference type="Pfam" id="PF11977"/>
    </source>
</evidence>
<reference evidence="2" key="2">
    <citation type="submission" date="2003-03" db="EMBL/GenBank/DDBJ databases">
        <authorList>
            <person name="Sulson J.E."/>
            <person name="Waterston R."/>
        </authorList>
    </citation>
    <scope>NUCLEOTIDE SEQUENCE</scope>
    <source>
        <strain evidence="2">Bristol N2</strain>
    </source>
</reference>
<accession>G5EBX7</accession>
<dbReference type="GO" id="GO:0003729">
    <property type="term" value="F:mRNA binding"/>
    <property type="evidence" value="ECO:0000318"/>
    <property type="project" value="GO_Central"/>
</dbReference>
<dbReference type="RefSeq" id="NP_500753.1">
    <property type="nucleotide sequence ID" value="NM_068352.1"/>
</dbReference>
<dbReference type="EMBL" id="BX284604">
    <property type="protein sequence ID" value="CCD70690.1"/>
    <property type="molecule type" value="Genomic_DNA"/>
</dbReference>
<dbReference type="GeneID" id="190423"/>
<reference evidence="2" key="3">
    <citation type="submission" date="2024-10" db="EMBL/GenBank/DDBJ databases">
        <authorList>
            <consortium name="WormBase Consortium"/>
            <person name="WormBase"/>
        </authorList>
    </citation>
    <scope>NUCLEOTIDE SEQUENCE</scope>
    <source>
        <strain evidence="2">Bristol N2</strain>
    </source>
</reference>
<protein>
    <submittedName>
        <fullName evidence="2">RNase NYN domain-containing protein</fullName>
    </submittedName>
</protein>
<keyword evidence="4" id="KW-1185">Reference proteome</keyword>
<dbReference type="GO" id="GO:0005634">
    <property type="term" value="C:nucleus"/>
    <property type="evidence" value="ECO:0000318"/>
    <property type="project" value="GO_Central"/>
</dbReference>
<dbReference type="PANTHER" id="PTHR12876">
    <property type="entry name" value="N4BP1-RELATED"/>
    <property type="match status" value="1"/>
</dbReference>
<dbReference type="PaxDb" id="6239-Y59E9AR.2"/>
<organism evidence="2 4">
    <name type="scientific">Caenorhabditis elegans</name>
    <dbReference type="NCBI Taxonomy" id="6239"/>
    <lineage>
        <taxon>Eukaryota</taxon>
        <taxon>Metazoa</taxon>
        <taxon>Ecdysozoa</taxon>
        <taxon>Nematoda</taxon>
        <taxon>Chromadorea</taxon>
        <taxon>Rhabditida</taxon>
        <taxon>Rhabditina</taxon>
        <taxon>Rhabditomorpha</taxon>
        <taxon>Rhabditoidea</taxon>
        <taxon>Rhabditidae</taxon>
        <taxon>Peloderinae</taxon>
        <taxon>Caenorhabditis</taxon>
    </lineage>
</organism>
<dbReference type="Gene3D" id="3.40.50.11980">
    <property type="match status" value="1"/>
</dbReference>
<proteinExistence type="predicted"/>
<dbReference type="FunCoup" id="G5EBX7">
    <property type="interactions" value="1589"/>
</dbReference>
<evidence type="ECO:0000313" key="2">
    <source>
        <dbReference type="EMBL" id="CCD70690.1"/>
    </source>
</evidence>
<dbReference type="AGR" id="WB:WBGene00021998"/>
<dbReference type="PANTHER" id="PTHR12876:SF35">
    <property type="entry name" value="LD08718P-RELATED"/>
    <property type="match status" value="1"/>
</dbReference>
<dbReference type="Proteomes" id="UP000001940">
    <property type="component" value="Chromosome IV"/>
</dbReference>
<name>G5EBX7_CAEEL</name>
<dbReference type="SMR" id="G5EBX7"/>
<dbReference type="InterPro" id="IPR021869">
    <property type="entry name" value="RNase_Zc3h12_NYN"/>
</dbReference>